<evidence type="ECO:0000313" key="3">
    <source>
        <dbReference type="Proteomes" id="UP000559027"/>
    </source>
</evidence>
<sequence>MRTRGKIKGRTTYKFSCSSESGPLAHCVFLTPSPNIMTSLGFTKLTEILPPPFHELFTNLELARMTVKVTLNGQVLAESDDTIVVEGNHYFPPDAVKKADFTDSGTHTTCPWKGEASYYNTSVGGDQVKDVAWYYPKTITAKAKPIEGYVAFYKSKVQIEQD</sequence>
<accession>A0A8H5G9D2</accession>
<protein>
    <recommendedName>
        <fullName evidence="1">DUF427 domain-containing protein</fullName>
    </recommendedName>
</protein>
<dbReference type="EMBL" id="JAACJO010000003">
    <property type="protein sequence ID" value="KAF5360783.1"/>
    <property type="molecule type" value="Genomic_DNA"/>
</dbReference>
<evidence type="ECO:0000313" key="2">
    <source>
        <dbReference type="EMBL" id="KAF5360783.1"/>
    </source>
</evidence>
<feature type="domain" description="DUF427" evidence="1">
    <location>
        <begin position="67"/>
        <end position="154"/>
    </location>
</feature>
<name>A0A8H5G9D2_9AGAR</name>
<evidence type="ECO:0000259" key="1">
    <source>
        <dbReference type="Pfam" id="PF04248"/>
    </source>
</evidence>
<dbReference type="PANTHER" id="PTHR34310">
    <property type="entry name" value="DUF427 DOMAIN PROTEIN (AFU_ORTHOLOGUE AFUA_3G02220)"/>
    <property type="match status" value="1"/>
</dbReference>
<dbReference type="AlphaFoldDB" id="A0A8H5G9D2"/>
<reference evidence="2 3" key="1">
    <citation type="journal article" date="2020" name="ISME J.">
        <title>Uncovering the hidden diversity of litter-decomposition mechanisms in mushroom-forming fungi.</title>
        <authorList>
            <person name="Floudas D."/>
            <person name="Bentzer J."/>
            <person name="Ahren D."/>
            <person name="Johansson T."/>
            <person name="Persson P."/>
            <person name="Tunlid A."/>
        </authorList>
    </citation>
    <scope>NUCLEOTIDE SEQUENCE [LARGE SCALE GENOMIC DNA]</scope>
    <source>
        <strain evidence="2 3">CBS 146.42</strain>
    </source>
</reference>
<proteinExistence type="predicted"/>
<dbReference type="InterPro" id="IPR007361">
    <property type="entry name" value="DUF427"/>
</dbReference>
<dbReference type="OrthoDB" id="18996at2759"/>
<gene>
    <name evidence="2" type="ORF">D9756_004592</name>
</gene>
<dbReference type="PANTHER" id="PTHR34310:SF9">
    <property type="entry name" value="BLR5716 PROTEIN"/>
    <property type="match status" value="1"/>
</dbReference>
<organism evidence="2 3">
    <name type="scientific">Leucocoprinus leucothites</name>
    <dbReference type="NCBI Taxonomy" id="201217"/>
    <lineage>
        <taxon>Eukaryota</taxon>
        <taxon>Fungi</taxon>
        <taxon>Dikarya</taxon>
        <taxon>Basidiomycota</taxon>
        <taxon>Agaricomycotina</taxon>
        <taxon>Agaricomycetes</taxon>
        <taxon>Agaricomycetidae</taxon>
        <taxon>Agaricales</taxon>
        <taxon>Agaricineae</taxon>
        <taxon>Agaricaceae</taxon>
        <taxon>Leucocoprinus</taxon>
    </lineage>
</organism>
<dbReference type="Gene3D" id="2.170.150.40">
    <property type="entry name" value="Domain of unknown function (DUF427)"/>
    <property type="match status" value="1"/>
</dbReference>
<comment type="caution">
    <text evidence="2">The sequence shown here is derived from an EMBL/GenBank/DDBJ whole genome shotgun (WGS) entry which is preliminary data.</text>
</comment>
<keyword evidence="3" id="KW-1185">Reference proteome</keyword>
<dbReference type="Pfam" id="PF04248">
    <property type="entry name" value="NTP_transf_9"/>
    <property type="match status" value="1"/>
</dbReference>
<dbReference type="InterPro" id="IPR038694">
    <property type="entry name" value="DUF427_sf"/>
</dbReference>
<dbReference type="Proteomes" id="UP000559027">
    <property type="component" value="Unassembled WGS sequence"/>
</dbReference>